<name>A0ABT7U9T4_9BACE</name>
<feature type="transmembrane region" description="Helical" evidence="8">
    <location>
        <begin position="6"/>
        <end position="27"/>
    </location>
</feature>
<comment type="function">
    <text evidence="8">Probably functions as a manganese efflux pump.</text>
</comment>
<comment type="subcellular location">
    <subcellularLocation>
        <location evidence="8">Cell membrane</location>
        <topology evidence="8">Multi-pass membrane protein</topology>
    </subcellularLocation>
</comment>
<keyword evidence="2 8" id="KW-1003">Cell membrane</keyword>
<dbReference type="HAMAP" id="MF_01521">
    <property type="entry name" value="MntP_pump"/>
    <property type="match status" value="1"/>
</dbReference>
<dbReference type="Proteomes" id="UP001228403">
    <property type="component" value="Unassembled WGS sequence"/>
</dbReference>
<keyword evidence="10" id="KW-1185">Reference proteome</keyword>
<dbReference type="PANTHER" id="PTHR35529">
    <property type="entry name" value="MANGANESE EFFLUX PUMP MNTP-RELATED"/>
    <property type="match status" value="1"/>
</dbReference>
<comment type="similarity">
    <text evidence="8">Belongs to the MntP (TC 9.B.29) family.</text>
</comment>
<evidence type="ECO:0000256" key="1">
    <source>
        <dbReference type="ARBA" id="ARBA00022448"/>
    </source>
</evidence>
<keyword evidence="1 8" id="KW-0813">Transport</keyword>
<organism evidence="9 10">
    <name type="scientific">Bacteroides eggerthii</name>
    <dbReference type="NCBI Taxonomy" id="28111"/>
    <lineage>
        <taxon>Bacteria</taxon>
        <taxon>Pseudomonadati</taxon>
        <taxon>Bacteroidota</taxon>
        <taxon>Bacteroidia</taxon>
        <taxon>Bacteroidales</taxon>
        <taxon>Bacteroidaceae</taxon>
        <taxon>Bacteroides</taxon>
    </lineage>
</organism>
<protein>
    <recommendedName>
        <fullName evidence="8">Putative manganese efflux pump MntP</fullName>
    </recommendedName>
</protein>
<accession>A0ABT7U9T4</accession>
<keyword evidence="6 8" id="KW-0472">Membrane</keyword>
<keyword evidence="5 8" id="KW-0406">Ion transport</keyword>
<keyword evidence="7 8" id="KW-0464">Manganese</keyword>
<proteinExistence type="inferred from homology"/>
<dbReference type="EMBL" id="JAUDCF010000039">
    <property type="protein sequence ID" value="MDM8146616.1"/>
    <property type="molecule type" value="Genomic_DNA"/>
</dbReference>
<evidence type="ECO:0000256" key="6">
    <source>
        <dbReference type="ARBA" id="ARBA00023136"/>
    </source>
</evidence>
<evidence type="ECO:0000313" key="9">
    <source>
        <dbReference type="EMBL" id="MDM8146616.1"/>
    </source>
</evidence>
<evidence type="ECO:0000256" key="4">
    <source>
        <dbReference type="ARBA" id="ARBA00022989"/>
    </source>
</evidence>
<gene>
    <name evidence="8" type="primary">mntP</name>
    <name evidence="9" type="ORF">QUW02_11915</name>
</gene>
<feature type="transmembrane region" description="Helical" evidence="8">
    <location>
        <begin position="39"/>
        <end position="58"/>
    </location>
</feature>
<keyword evidence="4 8" id="KW-1133">Transmembrane helix</keyword>
<dbReference type="PANTHER" id="PTHR35529:SF1">
    <property type="entry name" value="MANGANESE EFFLUX PUMP MNTP-RELATED"/>
    <property type="match status" value="1"/>
</dbReference>
<reference evidence="10" key="1">
    <citation type="submission" date="2023-07" db="EMBL/GenBank/DDBJ databases">
        <title>Identification and characterization of horizontal gene transfer across gut microbiota members of farm animals based on homology search.</title>
        <authorList>
            <person name="Schwarzerova J."/>
            <person name="Nykrynova M."/>
            <person name="Jureckova K."/>
            <person name="Cejkova D."/>
            <person name="Rychlik I."/>
        </authorList>
    </citation>
    <scope>NUCLEOTIDE SEQUENCE [LARGE SCALE GENOMIC DNA]</scope>
    <source>
        <strain evidence="10">ET4</strain>
    </source>
</reference>
<evidence type="ECO:0000256" key="2">
    <source>
        <dbReference type="ARBA" id="ARBA00022475"/>
    </source>
</evidence>
<sequence length="196" mass="21096">MTLFEIIVLAIALAMDCFTVSIACGLSQKKIVRTPMISMILLFGIFQGGMTWAGWYGGSLFSHIVQPVDHWIAFALLTYLGSKMIYEVYATHSKEEAECSTCNKGLLRTKNIITMAVATSIDALAVGVSFAFLNLENNDLYGACLIIALASSLFTLLGLGLGIFAGKRIKFPVEALGGLILIGIGVKILIEHLSEA</sequence>
<dbReference type="InterPro" id="IPR003810">
    <property type="entry name" value="Mntp/YtaF"/>
</dbReference>
<keyword evidence="3 8" id="KW-0812">Transmembrane</keyword>
<comment type="caution">
    <text evidence="9">The sequence shown here is derived from an EMBL/GenBank/DDBJ whole genome shotgun (WGS) entry which is preliminary data.</text>
</comment>
<dbReference type="Pfam" id="PF02659">
    <property type="entry name" value="Mntp"/>
    <property type="match status" value="1"/>
</dbReference>
<feature type="transmembrane region" description="Helical" evidence="8">
    <location>
        <begin position="140"/>
        <end position="164"/>
    </location>
</feature>
<evidence type="ECO:0000256" key="3">
    <source>
        <dbReference type="ARBA" id="ARBA00022692"/>
    </source>
</evidence>
<evidence type="ECO:0000313" key="10">
    <source>
        <dbReference type="Proteomes" id="UP001228403"/>
    </source>
</evidence>
<evidence type="ECO:0000256" key="7">
    <source>
        <dbReference type="ARBA" id="ARBA00023211"/>
    </source>
</evidence>
<feature type="transmembrane region" description="Helical" evidence="8">
    <location>
        <begin position="112"/>
        <end position="134"/>
    </location>
</feature>
<feature type="transmembrane region" description="Helical" evidence="8">
    <location>
        <begin position="70"/>
        <end position="91"/>
    </location>
</feature>
<dbReference type="InterPro" id="IPR022929">
    <property type="entry name" value="Put_MntP"/>
</dbReference>
<evidence type="ECO:0000256" key="8">
    <source>
        <dbReference type="HAMAP-Rule" id="MF_01521"/>
    </source>
</evidence>
<evidence type="ECO:0000256" key="5">
    <source>
        <dbReference type="ARBA" id="ARBA00023065"/>
    </source>
</evidence>
<feature type="transmembrane region" description="Helical" evidence="8">
    <location>
        <begin position="171"/>
        <end position="190"/>
    </location>
</feature>